<gene>
    <name evidence="2" type="ORF">B4098_0751</name>
</gene>
<organism evidence="2 3">
    <name type="scientific">Heyndrickxia coagulans</name>
    <name type="common">Weizmannia coagulans</name>
    <dbReference type="NCBI Taxonomy" id="1398"/>
    <lineage>
        <taxon>Bacteria</taxon>
        <taxon>Bacillati</taxon>
        <taxon>Bacillota</taxon>
        <taxon>Bacilli</taxon>
        <taxon>Bacillales</taxon>
        <taxon>Bacillaceae</taxon>
        <taxon>Heyndrickxia</taxon>
    </lineage>
</organism>
<feature type="transmembrane region" description="Helical" evidence="1">
    <location>
        <begin position="180"/>
        <end position="202"/>
    </location>
</feature>
<feature type="transmembrane region" description="Helical" evidence="1">
    <location>
        <begin position="49"/>
        <end position="70"/>
    </location>
</feature>
<evidence type="ECO:0000256" key="1">
    <source>
        <dbReference type="SAM" id="Phobius"/>
    </source>
</evidence>
<dbReference type="EMBL" id="LQYG01000040">
    <property type="protein sequence ID" value="KYC63407.1"/>
    <property type="molecule type" value="Genomic_DNA"/>
</dbReference>
<comment type="caution">
    <text evidence="2">The sequence shown here is derived from an EMBL/GenBank/DDBJ whole genome shotgun (WGS) entry which is preliminary data.</text>
</comment>
<name>A0A150K1L4_HEYCO</name>
<dbReference type="AlphaFoldDB" id="A0A150K1L4"/>
<protein>
    <submittedName>
        <fullName evidence="2">Uncharacterized protein</fullName>
    </submittedName>
</protein>
<evidence type="ECO:0000313" key="3">
    <source>
        <dbReference type="Proteomes" id="UP000075288"/>
    </source>
</evidence>
<keyword evidence="1" id="KW-1133">Transmembrane helix</keyword>
<evidence type="ECO:0000313" key="2">
    <source>
        <dbReference type="EMBL" id="KYC63407.1"/>
    </source>
</evidence>
<sequence>MPHTGETPGKASTNAKIAGNKLRLMKIRTGSLHARTATKRSIRKREKNVILLDGVFLYSYISEIGNLHLYAQSVHVRFPSFLSPSAYVIIMLPSHFKAISPYSFSSFSFISRIFFSEKPVAFLVKSSGIPSLMRFRVISIFPSCLPSRLPSCSPSFLPSSLASCFSSSSYVIIVPPSQFLISWLNLFFHYFLSTSFSFQYFFKN</sequence>
<keyword evidence="1" id="KW-0812">Transmembrane</keyword>
<reference evidence="2 3" key="1">
    <citation type="submission" date="2016-01" db="EMBL/GenBank/DDBJ databases">
        <title>Genome Sequences of Twelve Sporeforming Bacillus Species Isolated from Foods.</title>
        <authorList>
            <person name="Berendsen E.M."/>
            <person name="Wells-Bennik M.H."/>
            <person name="Krawcyk A.O."/>
            <person name="De Jong A."/>
            <person name="Holsappel S."/>
            <person name="Eijlander R.T."/>
            <person name="Kuipers O.P."/>
        </authorList>
    </citation>
    <scope>NUCLEOTIDE SEQUENCE [LARGE SCALE GENOMIC DNA]</scope>
    <source>
        <strain evidence="2 3">B4098</strain>
    </source>
</reference>
<accession>A0A150K1L4</accession>
<keyword evidence="1" id="KW-0472">Membrane</keyword>
<dbReference type="Proteomes" id="UP000075288">
    <property type="component" value="Unassembled WGS sequence"/>
</dbReference>
<proteinExistence type="predicted"/>